<evidence type="ECO:0000259" key="4">
    <source>
        <dbReference type="Pfam" id="PF07715"/>
    </source>
</evidence>
<dbReference type="Gene3D" id="2.170.130.10">
    <property type="entry name" value="TonB-dependent receptor, plug domain"/>
    <property type="match status" value="1"/>
</dbReference>
<dbReference type="PANTHER" id="PTHR30069:SF53">
    <property type="entry name" value="COLICIN I RECEPTOR-RELATED"/>
    <property type="match status" value="1"/>
</dbReference>
<feature type="domain" description="TonB-dependent receptor plug" evidence="4">
    <location>
        <begin position="47"/>
        <end position="139"/>
    </location>
</feature>
<evidence type="ECO:0000256" key="1">
    <source>
        <dbReference type="ARBA" id="ARBA00022729"/>
    </source>
</evidence>
<dbReference type="PROSITE" id="PS52016">
    <property type="entry name" value="TONB_DEPENDENT_REC_3"/>
    <property type="match status" value="1"/>
</dbReference>
<protein>
    <submittedName>
        <fullName evidence="5">Ligand-gated channel protein</fullName>
    </submittedName>
</protein>
<dbReference type="InterPro" id="IPR012910">
    <property type="entry name" value="Plug_dom"/>
</dbReference>
<proteinExistence type="inferred from homology"/>
<keyword evidence="1 3" id="KW-0732">Signal</keyword>
<name>A0A0L7TFP1_9GAMM</name>
<dbReference type="RefSeq" id="WP_241491568.1">
    <property type="nucleotide sequence ID" value="NZ_JRXF01000009.1"/>
</dbReference>
<keyword evidence="2" id="KW-0472">Membrane</keyword>
<dbReference type="SUPFAM" id="SSF56935">
    <property type="entry name" value="Porins"/>
    <property type="match status" value="1"/>
</dbReference>
<dbReference type="InterPro" id="IPR039426">
    <property type="entry name" value="TonB-dep_rcpt-like"/>
</dbReference>
<dbReference type="Pfam" id="PF07715">
    <property type="entry name" value="Plug"/>
    <property type="match status" value="1"/>
</dbReference>
<dbReference type="InterPro" id="IPR037066">
    <property type="entry name" value="Plug_dom_sf"/>
</dbReference>
<keyword evidence="2" id="KW-0998">Cell outer membrane</keyword>
<dbReference type="GO" id="GO:0044718">
    <property type="term" value="P:siderophore transmembrane transport"/>
    <property type="evidence" value="ECO:0007669"/>
    <property type="project" value="TreeGrafter"/>
</dbReference>
<sequence>MCPDFHRRPLVGVIKLTLLFPLSPVAFADESAAANMVVTAAGFEQNQEDAPASITVIKGEDLRKRSFQNLGDAVREVEGVVVNGAANETDISIRGMPADYTLLLVDGKRQSGRDSRVNGNAGYEQSFVPPAAAIERIEV</sequence>
<evidence type="ECO:0000256" key="2">
    <source>
        <dbReference type="PROSITE-ProRule" id="PRU01360"/>
    </source>
</evidence>
<comment type="similarity">
    <text evidence="2">Belongs to the TonB-dependent receptor family.</text>
</comment>
<dbReference type="Proteomes" id="UP000036851">
    <property type="component" value="Unassembled WGS sequence"/>
</dbReference>
<gene>
    <name evidence="5" type="ORF">NG43_07480</name>
</gene>
<evidence type="ECO:0000256" key="3">
    <source>
        <dbReference type="SAM" id="SignalP"/>
    </source>
</evidence>
<keyword evidence="2" id="KW-1134">Transmembrane beta strand</keyword>
<organism evidence="5 6">
    <name type="scientific">Winslowiella iniecta</name>
    <dbReference type="NCBI Taxonomy" id="1560201"/>
    <lineage>
        <taxon>Bacteria</taxon>
        <taxon>Pseudomonadati</taxon>
        <taxon>Pseudomonadota</taxon>
        <taxon>Gammaproteobacteria</taxon>
        <taxon>Enterobacterales</taxon>
        <taxon>Erwiniaceae</taxon>
        <taxon>Winslowiella</taxon>
    </lineage>
</organism>
<dbReference type="GO" id="GO:0015344">
    <property type="term" value="F:siderophore uptake transmembrane transporter activity"/>
    <property type="evidence" value="ECO:0007669"/>
    <property type="project" value="TreeGrafter"/>
</dbReference>
<dbReference type="PANTHER" id="PTHR30069">
    <property type="entry name" value="TONB-DEPENDENT OUTER MEMBRANE RECEPTOR"/>
    <property type="match status" value="1"/>
</dbReference>
<reference evidence="5 6" key="1">
    <citation type="journal article" date="2015" name="Int. J. Syst. Evol. Microbiol.">
        <title>Erwinia iniecta sp. nov., isolated from Russian wheat aphids (Diuraphis noxia).</title>
        <authorList>
            <person name="Campillo T."/>
            <person name="Luna E."/>
            <person name="Portier P."/>
            <person name="Fischer-Le Saux M."/>
            <person name="Lapitan N."/>
            <person name="Tisserat N.A."/>
            <person name="Leach J.E."/>
        </authorList>
    </citation>
    <scope>NUCLEOTIDE SEQUENCE [LARGE SCALE GENOMIC DNA]</scope>
    <source>
        <strain evidence="5 6">B149</strain>
    </source>
</reference>
<feature type="signal peptide" evidence="3">
    <location>
        <begin position="1"/>
        <end position="28"/>
    </location>
</feature>
<feature type="chain" id="PRO_5005576467" evidence="3">
    <location>
        <begin position="29"/>
        <end position="139"/>
    </location>
</feature>
<keyword evidence="2" id="KW-0813">Transport</keyword>
<comment type="caution">
    <text evidence="5">The sequence shown here is derived from an EMBL/GenBank/DDBJ whole genome shotgun (WGS) entry which is preliminary data.</text>
</comment>
<evidence type="ECO:0000313" key="6">
    <source>
        <dbReference type="Proteomes" id="UP000036851"/>
    </source>
</evidence>
<dbReference type="GO" id="GO:0009279">
    <property type="term" value="C:cell outer membrane"/>
    <property type="evidence" value="ECO:0007669"/>
    <property type="project" value="UniProtKB-SubCell"/>
</dbReference>
<dbReference type="EMBL" id="JRXF01000009">
    <property type="protein sequence ID" value="KOC94066.1"/>
    <property type="molecule type" value="Genomic_DNA"/>
</dbReference>
<feature type="non-terminal residue" evidence="5">
    <location>
        <position position="139"/>
    </location>
</feature>
<accession>A0A0L7TFP1</accession>
<evidence type="ECO:0000313" key="5">
    <source>
        <dbReference type="EMBL" id="KOC94066.1"/>
    </source>
</evidence>
<comment type="subcellular location">
    <subcellularLocation>
        <location evidence="2">Cell outer membrane</location>
        <topology evidence="2">Multi-pass membrane protein</topology>
    </subcellularLocation>
</comment>
<keyword evidence="2" id="KW-0812">Transmembrane</keyword>
<dbReference type="AlphaFoldDB" id="A0A0L7TFP1"/>
<dbReference type="PATRIC" id="fig|1560201.4.peg.1614"/>